<dbReference type="Pfam" id="PF00392">
    <property type="entry name" value="GntR"/>
    <property type="match status" value="1"/>
</dbReference>
<dbReference type="InterPro" id="IPR050679">
    <property type="entry name" value="Bact_HTH_transcr_reg"/>
</dbReference>
<dbReference type="InterPro" id="IPR028978">
    <property type="entry name" value="Chorismate_lyase_/UTRA_dom_sf"/>
</dbReference>
<dbReference type="PANTHER" id="PTHR44846:SF1">
    <property type="entry name" value="MANNOSYL-D-GLYCERATE TRANSPORT_METABOLISM SYSTEM REPRESSOR MNGR-RELATED"/>
    <property type="match status" value="1"/>
</dbReference>
<evidence type="ECO:0000259" key="4">
    <source>
        <dbReference type="PROSITE" id="PS50949"/>
    </source>
</evidence>
<dbReference type="InterPro" id="IPR036388">
    <property type="entry name" value="WH-like_DNA-bd_sf"/>
</dbReference>
<dbReference type="Gene3D" id="3.40.1410.10">
    <property type="entry name" value="Chorismate lyase-like"/>
    <property type="match status" value="1"/>
</dbReference>
<evidence type="ECO:0000256" key="1">
    <source>
        <dbReference type="ARBA" id="ARBA00023015"/>
    </source>
</evidence>
<accession>A0A7W1XDC8</accession>
<sequence length="260" mass="29890">MPKSDEIYNTIKNRILEGIYTAGQRLPAEREFAEEFGASRPTLRVALDRLQAENLIEIVPRGGIFVRAHIPKVTLGPSDPGLAIAAGLELKRAGSFIRDMESKGRKVMVRFLEPSSIIPLGHELGAKMRKDPNVEVLRRYRVHLVDRIPYRILDSYYLAEYCGELLGHDHNYYPLFKWLHKNKGLRASRAFEKISCRMPSDEESEILGIHRNQPVVDMDRWVWGEKEDGEEILFEYTKVIANASLHDFTYSYTIDEEASK</sequence>
<evidence type="ECO:0000313" key="6">
    <source>
        <dbReference type="Proteomes" id="UP000530514"/>
    </source>
</evidence>
<dbReference type="SMART" id="SM00866">
    <property type="entry name" value="UTRA"/>
    <property type="match status" value="1"/>
</dbReference>
<keyword evidence="1" id="KW-0805">Transcription regulation</keyword>
<dbReference type="PRINTS" id="PR00035">
    <property type="entry name" value="HTHGNTR"/>
</dbReference>
<keyword evidence="3" id="KW-0804">Transcription</keyword>
<dbReference type="SMART" id="SM00345">
    <property type="entry name" value="HTH_GNTR"/>
    <property type="match status" value="1"/>
</dbReference>
<evidence type="ECO:0000313" key="5">
    <source>
        <dbReference type="EMBL" id="MBA4544541.1"/>
    </source>
</evidence>
<protein>
    <submittedName>
        <fullName evidence="5">GntR family transcriptional regulator</fullName>
    </submittedName>
</protein>
<evidence type="ECO:0000256" key="3">
    <source>
        <dbReference type="ARBA" id="ARBA00023163"/>
    </source>
</evidence>
<evidence type="ECO:0000256" key="2">
    <source>
        <dbReference type="ARBA" id="ARBA00023125"/>
    </source>
</evidence>
<dbReference type="PROSITE" id="PS50949">
    <property type="entry name" value="HTH_GNTR"/>
    <property type="match status" value="1"/>
</dbReference>
<reference evidence="5 6" key="1">
    <citation type="submission" date="2020-07" db="EMBL/GenBank/DDBJ databases">
        <authorList>
            <person name="Feng H."/>
        </authorList>
    </citation>
    <scope>NUCLEOTIDE SEQUENCE [LARGE SCALE GENOMIC DNA]</scope>
    <source>
        <strain evidence="6">s-11</strain>
    </source>
</reference>
<dbReference type="SUPFAM" id="SSF46785">
    <property type="entry name" value="Winged helix' DNA-binding domain"/>
    <property type="match status" value="1"/>
</dbReference>
<dbReference type="SUPFAM" id="SSF64288">
    <property type="entry name" value="Chorismate lyase-like"/>
    <property type="match status" value="1"/>
</dbReference>
<dbReference type="InterPro" id="IPR011663">
    <property type="entry name" value="UTRA"/>
</dbReference>
<keyword evidence="2" id="KW-0238">DNA-binding</keyword>
<feature type="domain" description="HTH gntR-type" evidence="4">
    <location>
        <begin position="1"/>
        <end position="69"/>
    </location>
</feature>
<keyword evidence="6" id="KW-1185">Reference proteome</keyword>
<dbReference type="GO" id="GO:0045892">
    <property type="term" value="P:negative regulation of DNA-templated transcription"/>
    <property type="evidence" value="ECO:0007669"/>
    <property type="project" value="TreeGrafter"/>
</dbReference>
<comment type="caution">
    <text evidence="5">The sequence shown here is derived from an EMBL/GenBank/DDBJ whole genome shotgun (WGS) entry which is preliminary data.</text>
</comment>
<dbReference type="Gene3D" id="1.10.10.10">
    <property type="entry name" value="Winged helix-like DNA-binding domain superfamily/Winged helix DNA-binding domain"/>
    <property type="match status" value="1"/>
</dbReference>
<organism evidence="5 6">
    <name type="scientific">Thermoactinomyces daqus</name>
    <dbReference type="NCBI Taxonomy" id="1329516"/>
    <lineage>
        <taxon>Bacteria</taxon>
        <taxon>Bacillati</taxon>
        <taxon>Bacillota</taxon>
        <taxon>Bacilli</taxon>
        <taxon>Bacillales</taxon>
        <taxon>Thermoactinomycetaceae</taxon>
        <taxon>Thermoactinomyces</taxon>
    </lineage>
</organism>
<name>A0A7W1XDC8_9BACL</name>
<dbReference type="CDD" id="cd07377">
    <property type="entry name" value="WHTH_GntR"/>
    <property type="match status" value="1"/>
</dbReference>
<dbReference type="Proteomes" id="UP000530514">
    <property type="component" value="Unassembled WGS sequence"/>
</dbReference>
<dbReference type="InterPro" id="IPR000524">
    <property type="entry name" value="Tscrpt_reg_HTH_GntR"/>
</dbReference>
<dbReference type="RefSeq" id="WP_033102033.1">
    <property type="nucleotide sequence ID" value="NZ_JACEIP010000045.1"/>
</dbReference>
<dbReference type="GO" id="GO:0003700">
    <property type="term" value="F:DNA-binding transcription factor activity"/>
    <property type="evidence" value="ECO:0007669"/>
    <property type="project" value="InterPro"/>
</dbReference>
<dbReference type="EMBL" id="JACEIP010000045">
    <property type="protein sequence ID" value="MBA4544541.1"/>
    <property type="molecule type" value="Genomic_DNA"/>
</dbReference>
<dbReference type="Pfam" id="PF07702">
    <property type="entry name" value="UTRA"/>
    <property type="match status" value="1"/>
</dbReference>
<dbReference type="PANTHER" id="PTHR44846">
    <property type="entry name" value="MANNOSYL-D-GLYCERATE TRANSPORT/METABOLISM SYSTEM REPRESSOR MNGR-RELATED"/>
    <property type="match status" value="1"/>
</dbReference>
<dbReference type="AlphaFoldDB" id="A0A7W1XDC8"/>
<proteinExistence type="predicted"/>
<gene>
    <name evidence="5" type="ORF">H1164_17060</name>
</gene>
<dbReference type="OrthoDB" id="369138at2"/>
<dbReference type="InterPro" id="IPR036390">
    <property type="entry name" value="WH_DNA-bd_sf"/>
</dbReference>
<dbReference type="GO" id="GO:0003677">
    <property type="term" value="F:DNA binding"/>
    <property type="evidence" value="ECO:0007669"/>
    <property type="project" value="UniProtKB-KW"/>
</dbReference>